<dbReference type="NCBIfam" id="TIGR01621">
    <property type="entry name" value="RluA-like"/>
    <property type="match status" value="1"/>
</dbReference>
<accession>A0ABU9SR14</accession>
<dbReference type="PANTHER" id="PTHR21600">
    <property type="entry name" value="MITOCHONDRIAL RNA PSEUDOURIDINE SYNTHASE"/>
    <property type="match status" value="1"/>
</dbReference>
<gene>
    <name evidence="3" type="ORF">WNY77_02815</name>
</gene>
<comment type="caution">
    <text evidence="3">The sequence shown here is derived from an EMBL/GenBank/DDBJ whole genome shotgun (WGS) entry which is preliminary data.</text>
</comment>
<evidence type="ECO:0000313" key="3">
    <source>
        <dbReference type="EMBL" id="MEM5496321.1"/>
    </source>
</evidence>
<protein>
    <submittedName>
        <fullName evidence="3">TIGR01621 family pseudouridine synthase</fullName>
    </submittedName>
</protein>
<keyword evidence="4" id="KW-1185">Reference proteome</keyword>
<dbReference type="EMBL" id="JBBMQS010000001">
    <property type="protein sequence ID" value="MEM5496321.1"/>
    <property type="molecule type" value="Genomic_DNA"/>
</dbReference>
<evidence type="ECO:0000313" key="4">
    <source>
        <dbReference type="Proteomes" id="UP001461163"/>
    </source>
</evidence>
<dbReference type="Proteomes" id="UP001461163">
    <property type="component" value="Unassembled WGS sequence"/>
</dbReference>
<dbReference type="InterPro" id="IPR006508">
    <property type="entry name" value="PsdUridine_synth_RluA-like"/>
</dbReference>
<dbReference type="PROSITE" id="PS01129">
    <property type="entry name" value="PSI_RLU"/>
    <property type="match status" value="1"/>
</dbReference>
<evidence type="ECO:0000259" key="2">
    <source>
        <dbReference type="Pfam" id="PF00849"/>
    </source>
</evidence>
<comment type="similarity">
    <text evidence="1">Belongs to the pseudouridine synthase RluA family.</text>
</comment>
<dbReference type="Pfam" id="PF00849">
    <property type="entry name" value="PseudoU_synth_2"/>
    <property type="match status" value="1"/>
</dbReference>
<evidence type="ECO:0000256" key="1">
    <source>
        <dbReference type="ARBA" id="ARBA00010876"/>
    </source>
</evidence>
<dbReference type="CDD" id="cd02869">
    <property type="entry name" value="PseudoU_synth_RluA_like"/>
    <property type="match status" value="1"/>
</dbReference>
<organism evidence="3 4">
    <name type="scientific">Paraglaciecola mesophila</name>
    <dbReference type="NCBI Taxonomy" id="197222"/>
    <lineage>
        <taxon>Bacteria</taxon>
        <taxon>Pseudomonadati</taxon>
        <taxon>Pseudomonadota</taxon>
        <taxon>Gammaproteobacteria</taxon>
        <taxon>Alteromonadales</taxon>
        <taxon>Alteromonadaceae</taxon>
        <taxon>Paraglaciecola</taxon>
    </lineage>
</organism>
<dbReference type="InterPro" id="IPR050188">
    <property type="entry name" value="RluA_PseudoU_synthase"/>
</dbReference>
<dbReference type="InterPro" id="IPR006224">
    <property type="entry name" value="PsdUridine_synth_RluA-like_CS"/>
</dbReference>
<name>A0ABU9SR14_9ALTE</name>
<dbReference type="RefSeq" id="WP_342880806.1">
    <property type="nucleotide sequence ID" value="NZ_JBBMQS010000001.1"/>
</dbReference>
<dbReference type="SUPFAM" id="SSF55120">
    <property type="entry name" value="Pseudouridine synthase"/>
    <property type="match status" value="1"/>
</dbReference>
<sequence>MNSVPVTSIRVVLDHPDFFVIDKPHGISVQNELDAQGILPVMCAQQAVDKLWLVHRLDKVTSGLLILAKNAQAASTLGKLFEARAIEKYYLALGSPKPKKKQGTVSGAMKKIRDGKWAFSQGGTGIATSQFFSKSVSAGIRLFLLKPLTGKTHQLRVMLKSLGSPILGDALYKGIEQDRTYLHAYCLRFEYQGQLIQLTCPPSSGELFTNEDCQVAMREYSEPWLISWPKTKPTAASR</sequence>
<dbReference type="InterPro" id="IPR006145">
    <property type="entry name" value="PsdUridine_synth_RsuA/RluA"/>
</dbReference>
<dbReference type="PANTHER" id="PTHR21600:SF87">
    <property type="entry name" value="RNA PSEUDOURIDYLATE SYNTHASE DOMAIN-CONTAINING PROTEIN 1"/>
    <property type="match status" value="1"/>
</dbReference>
<feature type="domain" description="Pseudouridine synthase RsuA/RluA-like" evidence="2">
    <location>
        <begin position="17"/>
        <end position="160"/>
    </location>
</feature>
<proteinExistence type="inferred from homology"/>
<dbReference type="InterPro" id="IPR020103">
    <property type="entry name" value="PsdUridine_synth_cat_dom_sf"/>
</dbReference>
<dbReference type="Gene3D" id="3.30.2350.10">
    <property type="entry name" value="Pseudouridine synthase"/>
    <property type="match status" value="1"/>
</dbReference>
<reference evidence="3 4" key="1">
    <citation type="submission" date="2024-03" db="EMBL/GenBank/DDBJ databases">
        <title>Community enrichment and isolation of bacterial strains for fucoidan degradation.</title>
        <authorList>
            <person name="Sichert A."/>
        </authorList>
    </citation>
    <scope>NUCLEOTIDE SEQUENCE [LARGE SCALE GENOMIC DNA]</scope>
    <source>
        <strain evidence="3 4">AS12</strain>
    </source>
</reference>